<dbReference type="Pfam" id="PF11784">
    <property type="entry name" value="DUF3320"/>
    <property type="match status" value="1"/>
</dbReference>
<evidence type="ECO:0000259" key="3">
    <source>
        <dbReference type="Pfam" id="PF13087"/>
    </source>
</evidence>
<sequence length="1822" mass="201886">MTQTTSEALLNDKLHKQLDVWRTNLVATDRRQRLLYFRHTASASLEIIKPGVHDALQFVSQGTTFAAIEVDDDDNDQVDDFDDLDDCLIVKGKTASQLKASLRRLDQTSQQIFADRGVWTLYLGLGILDWRDPQDDKVVSSPLILVPVTLHRDSPSVPYKLKRTSDDAVLNPVLTLKLESDLGLELPPLDPEDFSVEAVFDSVREAVKNHHGWAIAQRTVLTTFTFQKEAIYRDLKDHEEEILESGLVQLLALGPDSPSASSFGFEPPSDEMLDHSAPPETLHNVLDADSSQRRCIISARDGHSFVMDGPPGTGKSQTIANIIAELIANGKTVLFVSEKAAALDVVRNRLAHVNLDGFVLELHSSATTRKQYADTMGAALTTRLKVSSAFSSSDANNLARLRSNLTDFAQAMNEIRPSLGRSVHWAIGRLAQLDEYREFSLRGKNEWGELSDDRLTLITTTARRLSEVWSPVTRGDDFLWRDLVLTSPSPGEIERHRRLSSDSHQAAEELVKLLDAIDGDTKLASSRTTRSAHDRCMLLKHLEDRPDGIPHQWLSTQRWSELVARASTLRERTEDYLERVSRLEERAGPGWTELDFENAASIEGLLQPAPLWHAAENTPSTTVSAAVSFAGTAPHDLAPMIEHARRLAALFGVSPDHLSIHRVVDLVRLAQLSTSTALPEPTWLNPSVTRALDESRRVLEELVELVRSWQSNLKQTFTDEVLTLDVNAIKVRLTETYTGHRRWAKQARADRKALKAVTVGGKVNKQVLSMLDAAIAWKLADHALSTSEHDHADRLGGYYRRTETDFARVSDAVSVAQEALRLAGSDLDATALSRQLSTAGSPDPLLVNTAEKLQALVTAWEASAISTVGLDTTTSWKSIPIPELAEGLLSLHGTMGAGARGLADAARTASKDLTVREALSLLDDARAATEVSAELLNTFEGDSALLGSLYNASETEWSDVDAALTWTTQARDLLVDPVAPMAAEALGALAIRSTDLEPLLARWTQRRDAFLGLFTDSRRIELAAELDDDLHDAIELLTDMAEAARTEIDEWCEYRRHRELLEEIELNTILDELVTRRAPASFVAPAVEFAVLQAWADATIHSDTRLRDYRAKDRDALVAQFQELDTRLISESYARVVDACNRRRPSSIGSRGTQVINKEAAKKSRHLPIRTALADAGDVALELKPCFMMSPLAVSQYLPSALKFDVVIFDEASQVLPSDAINCIYRGRQLIVAGDDKQLPPTSFFSTGGSDEESDDEGFDDFQSVLDLCKGSGALPALPLSWHYRSDHESLIAFSNYSFYGGNLHTFPGAHISGDSVGVTSYHVPNGVYKRGASRDNPIEAVTVVDRILFHATNHPELSLGVVTFSSAQEDAVLREIEMRSAKDPVLSDLLNAHDRLDGFFVKNLENVQGDERDVIIFSIGYGPDENGKLTNTFGPLIRPDGWRRLNVAITRARQRVEVVCSFAPESMPSSSNPSIRHFQRYLDYARRGMPALALDLDQSEGDAESVFEEDVIREIRAMGYVAVPQVGTAGYRIDIGVKHPDQPGRYLLAVECDGAAYHSSKVARDRDRLREGVLRRLGWTVHRIWGISWVRDRKTQIDRLRTAIEDALTAPESTVRPVTVSASAPPTIESVDLDAAPEWAVPYDLDVSYGYQYVDDLAGAEARPLLRDYLQRLMKAEAPIHEAVIHRHIREDWSVGRIGHRIRDNIDQARANARVDGAKLTVDATGIWRIAGAPTPAPRYPADLKSVRKPREVAIEEIQSALVRLVEDAVSADEDILAQRVAKIFRWNNTQEVQRKISDALWDLVSNGTLARKQTGSLYKK</sequence>
<proteinExistence type="predicted"/>
<dbReference type="Proteomes" id="UP000602087">
    <property type="component" value="Unassembled WGS sequence"/>
</dbReference>
<dbReference type="EMBL" id="JAEINH010000005">
    <property type="protein sequence ID" value="MBI9114984.1"/>
    <property type="molecule type" value="Genomic_DNA"/>
</dbReference>
<feature type="domain" description="DNA2/NAM7 helicase helicase" evidence="2">
    <location>
        <begin position="1196"/>
        <end position="1243"/>
    </location>
</feature>
<dbReference type="InterPro" id="IPR025103">
    <property type="entry name" value="DUF4011"/>
</dbReference>
<evidence type="ECO:0000313" key="6">
    <source>
        <dbReference type="Proteomes" id="UP000602087"/>
    </source>
</evidence>
<organism evidence="5 6">
    <name type="scientific">Sanguibacter suaedae</name>
    <dbReference type="NCBI Taxonomy" id="2795737"/>
    <lineage>
        <taxon>Bacteria</taxon>
        <taxon>Bacillati</taxon>
        <taxon>Actinomycetota</taxon>
        <taxon>Actinomycetes</taxon>
        <taxon>Micrococcales</taxon>
        <taxon>Sanguibacteraceae</taxon>
        <taxon>Sanguibacter</taxon>
    </lineage>
</organism>
<dbReference type="Pfam" id="PF13087">
    <property type="entry name" value="AAA_12"/>
    <property type="match status" value="1"/>
</dbReference>
<feature type="domain" description="Restriction endonuclease type II-like" evidence="4">
    <location>
        <begin position="1508"/>
        <end position="1605"/>
    </location>
</feature>
<dbReference type="Gene3D" id="3.40.50.300">
    <property type="entry name" value="P-loop containing nucleotide triphosphate hydrolases"/>
    <property type="match status" value="3"/>
</dbReference>
<dbReference type="InterPro" id="IPR041677">
    <property type="entry name" value="DNA2/NAM7_AAA_11"/>
</dbReference>
<accession>A0A934IDL0</accession>
<evidence type="ECO:0000259" key="1">
    <source>
        <dbReference type="Pfam" id="PF11784"/>
    </source>
</evidence>
<comment type="caution">
    <text evidence="5">The sequence shown here is derived from an EMBL/GenBank/DDBJ whole genome shotgun (WGS) entry which is preliminary data.</text>
</comment>
<feature type="domain" description="DUF3320" evidence="1">
    <location>
        <begin position="1656"/>
        <end position="1705"/>
    </location>
</feature>
<gene>
    <name evidence="5" type="ORF">JAV76_08165</name>
</gene>
<dbReference type="PANTHER" id="PTHR10887:SF530">
    <property type="entry name" value="SUPERFAMILY I DNA HELICASES"/>
    <property type="match status" value="1"/>
</dbReference>
<dbReference type="SUPFAM" id="SSF52980">
    <property type="entry name" value="Restriction endonuclease-like"/>
    <property type="match status" value="1"/>
</dbReference>
<dbReference type="InterPro" id="IPR049468">
    <property type="entry name" value="Restrct_endonuc-II-like_dom"/>
</dbReference>
<dbReference type="FunFam" id="3.40.960.10:FF:000002">
    <property type="entry name" value="DNA helicase related protein"/>
    <property type="match status" value="1"/>
</dbReference>
<dbReference type="InterPro" id="IPR027417">
    <property type="entry name" value="P-loop_NTPase"/>
</dbReference>
<evidence type="ECO:0000259" key="4">
    <source>
        <dbReference type="Pfam" id="PF18741"/>
    </source>
</evidence>
<dbReference type="InterPro" id="IPR045055">
    <property type="entry name" value="DNA2/NAM7-like"/>
</dbReference>
<dbReference type="PANTHER" id="PTHR10887">
    <property type="entry name" value="DNA2/NAM7 HELICASE FAMILY"/>
    <property type="match status" value="1"/>
</dbReference>
<dbReference type="RefSeq" id="WP_198733544.1">
    <property type="nucleotide sequence ID" value="NZ_JAEINH010000005.1"/>
</dbReference>
<dbReference type="InterPro" id="IPR047187">
    <property type="entry name" value="SF1_C_Upf1"/>
</dbReference>
<reference evidence="5" key="1">
    <citation type="submission" date="2020-12" db="EMBL/GenBank/DDBJ databases">
        <title>Sanguibacter suaedae sp. nov., isolated from Suaeda aralocaspica.</title>
        <authorList>
            <person name="Ma Q."/>
        </authorList>
    </citation>
    <scope>NUCLEOTIDE SEQUENCE</scope>
    <source>
        <strain evidence="5">YZGR15</strain>
    </source>
</reference>
<protein>
    <submittedName>
        <fullName evidence="5">DUF3320 domain-containing protein</fullName>
    </submittedName>
</protein>
<dbReference type="Pfam" id="PF13195">
    <property type="entry name" value="DUF4011"/>
    <property type="match status" value="1"/>
</dbReference>
<name>A0A934IDL0_9MICO</name>
<dbReference type="InterPro" id="IPR011335">
    <property type="entry name" value="Restrct_endonuc-II-like"/>
</dbReference>
<dbReference type="InterPro" id="IPR041679">
    <property type="entry name" value="DNA2/NAM7-like_C"/>
</dbReference>
<dbReference type="SUPFAM" id="SSF52540">
    <property type="entry name" value="P-loop containing nucleoside triphosphate hydrolases"/>
    <property type="match status" value="2"/>
</dbReference>
<feature type="domain" description="DNA2/NAM7 helicase-like C-terminal" evidence="3">
    <location>
        <begin position="1276"/>
        <end position="1462"/>
    </location>
</feature>
<dbReference type="Pfam" id="PF18741">
    <property type="entry name" value="MTES_1575"/>
    <property type="match status" value="1"/>
</dbReference>
<feature type="domain" description="DNA2/NAM7 helicase helicase" evidence="2">
    <location>
        <begin position="289"/>
        <end position="367"/>
    </location>
</feature>
<dbReference type="GO" id="GO:0004386">
    <property type="term" value="F:helicase activity"/>
    <property type="evidence" value="ECO:0007669"/>
    <property type="project" value="InterPro"/>
</dbReference>
<dbReference type="InterPro" id="IPR021754">
    <property type="entry name" value="DUF3320"/>
</dbReference>
<evidence type="ECO:0000259" key="2">
    <source>
        <dbReference type="Pfam" id="PF13086"/>
    </source>
</evidence>
<dbReference type="CDD" id="cd18808">
    <property type="entry name" value="SF1_C_Upf1"/>
    <property type="match status" value="1"/>
</dbReference>
<keyword evidence="6" id="KW-1185">Reference proteome</keyword>
<dbReference type="Pfam" id="PF13086">
    <property type="entry name" value="AAA_11"/>
    <property type="match status" value="2"/>
</dbReference>
<evidence type="ECO:0000313" key="5">
    <source>
        <dbReference type="EMBL" id="MBI9114984.1"/>
    </source>
</evidence>
<dbReference type="Gene3D" id="3.40.960.10">
    <property type="entry name" value="VSR Endonuclease"/>
    <property type="match status" value="1"/>
</dbReference>